<accession>A0A9P5X3X6</accession>
<keyword evidence="9" id="KW-1133">Transmembrane helix</keyword>
<dbReference type="GO" id="GO:0051726">
    <property type="term" value="P:regulation of cell cycle"/>
    <property type="evidence" value="ECO:0007669"/>
    <property type="project" value="TreeGrafter"/>
</dbReference>
<keyword evidence="4" id="KW-0547">Nucleotide-binding</keyword>
<feature type="transmembrane region" description="Helical" evidence="9">
    <location>
        <begin position="31"/>
        <end position="50"/>
    </location>
</feature>
<dbReference type="GO" id="GO:0004674">
    <property type="term" value="F:protein serine/threonine kinase activity"/>
    <property type="evidence" value="ECO:0007669"/>
    <property type="project" value="UniProtKB-KW"/>
</dbReference>
<dbReference type="PANTHER" id="PTHR24054:SF0">
    <property type="entry name" value="CASEIN KINASE II SUBUNIT ALPHA"/>
    <property type="match status" value="1"/>
</dbReference>
<dbReference type="AlphaFoldDB" id="A0A9P5X3X6"/>
<keyword evidence="2" id="KW-0723">Serine/threonine-protein kinase</keyword>
<dbReference type="GO" id="GO:0005634">
    <property type="term" value="C:nucleus"/>
    <property type="evidence" value="ECO:0007669"/>
    <property type="project" value="TreeGrafter"/>
</dbReference>
<dbReference type="OrthoDB" id="10254671at2759"/>
<keyword evidence="9" id="KW-0812">Transmembrane</keyword>
<gene>
    <name evidence="10" type="ORF">P691DRAFT_788984</name>
</gene>
<protein>
    <recommendedName>
        <fullName evidence="1">non-specific serine/threonine protein kinase</fullName>
        <ecNumber evidence="1">2.7.11.1</ecNumber>
    </recommendedName>
</protein>
<evidence type="ECO:0000256" key="2">
    <source>
        <dbReference type="ARBA" id="ARBA00022527"/>
    </source>
</evidence>
<proteinExistence type="predicted"/>
<evidence type="ECO:0000256" key="7">
    <source>
        <dbReference type="ARBA" id="ARBA00047899"/>
    </source>
</evidence>
<keyword evidence="5" id="KW-0418">Kinase</keyword>
<evidence type="ECO:0000256" key="4">
    <source>
        <dbReference type="ARBA" id="ARBA00022741"/>
    </source>
</evidence>
<dbReference type="SUPFAM" id="SSF56112">
    <property type="entry name" value="Protein kinase-like (PK-like)"/>
    <property type="match status" value="1"/>
</dbReference>
<dbReference type="InterPro" id="IPR045216">
    <property type="entry name" value="CK2_alpha"/>
</dbReference>
<evidence type="ECO:0000256" key="6">
    <source>
        <dbReference type="ARBA" id="ARBA00022840"/>
    </source>
</evidence>
<evidence type="ECO:0000256" key="5">
    <source>
        <dbReference type="ARBA" id="ARBA00022777"/>
    </source>
</evidence>
<dbReference type="GO" id="GO:0005956">
    <property type="term" value="C:protein kinase CK2 complex"/>
    <property type="evidence" value="ECO:0007669"/>
    <property type="project" value="TreeGrafter"/>
</dbReference>
<keyword evidence="3" id="KW-0808">Transferase</keyword>
<name>A0A9P5X3X6_9AGAR</name>
<evidence type="ECO:0000313" key="10">
    <source>
        <dbReference type="EMBL" id="KAF9442775.1"/>
    </source>
</evidence>
<comment type="caution">
    <text evidence="10">The sequence shown here is derived from an EMBL/GenBank/DDBJ whole genome shotgun (WGS) entry which is preliminary data.</text>
</comment>
<dbReference type="GO" id="GO:0005829">
    <property type="term" value="C:cytosol"/>
    <property type="evidence" value="ECO:0007669"/>
    <property type="project" value="TreeGrafter"/>
</dbReference>
<dbReference type="GO" id="GO:0006356">
    <property type="term" value="P:regulation of transcription by RNA polymerase I"/>
    <property type="evidence" value="ECO:0007669"/>
    <property type="project" value="TreeGrafter"/>
</dbReference>
<organism evidence="10 11">
    <name type="scientific">Macrolepiota fuliginosa MF-IS2</name>
    <dbReference type="NCBI Taxonomy" id="1400762"/>
    <lineage>
        <taxon>Eukaryota</taxon>
        <taxon>Fungi</taxon>
        <taxon>Dikarya</taxon>
        <taxon>Basidiomycota</taxon>
        <taxon>Agaricomycotina</taxon>
        <taxon>Agaricomycetes</taxon>
        <taxon>Agaricomycetidae</taxon>
        <taxon>Agaricales</taxon>
        <taxon>Agaricineae</taxon>
        <taxon>Agaricaceae</taxon>
        <taxon>Macrolepiota</taxon>
    </lineage>
</organism>
<dbReference type="PANTHER" id="PTHR24054">
    <property type="entry name" value="CASEIN KINASE II SUBUNIT ALPHA"/>
    <property type="match status" value="1"/>
</dbReference>
<sequence>MRGWSVRGIDGWLLLWDGMKEVVGDERRHKVGWVLLWWLCMGLMICSGIFHEFPSLSVTLDPRLLARTVPPPHQLFPPSGTSYGPYTRLPMAERTVQLRNPVSKIPSLIMEYVNNVNFKALYSHFTDYDMRYYMFELLKLQLIDWGLAEFYHPKTEYNTPKNTTTVLICGATVIRKVSNEAINLLDKLLRYDRRECLMAREAQPQPYFDPL</sequence>
<evidence type="ECO:0000256" key="9">
    <source>
        <dbReference type="SAM" id="Phobius"/>
    </source>
</evidence>
<evidence type="ECO:0000256" key="1">
    <source>
        <dbReference type="ARBA" id="ARBA00012513"/>
    </source>
</evidence>
<evidence type="ECO:0000256" key="8">
    <source>
        <dbReference type="ARBA" id="ARBA00048679"/>
    </source>
</evidence>
<dbReference type="EC" id="2.7.11.1" evidence="1"/>
<dbReference type="GO" id="GO:0006359">
    <property type="term" value="P:regulation of transcription by RNA polymerase III"/>
    <property type="evidence" value="ECO:0007669"/>
    <property type="project" value="TreeGrafter"/>
</dbReference>
<dbReference type="GO" id="GO:0006974">
    <property type="term" value="P:DNA damage response"/>
    <property type="evidence" value="ECO:0007669"/>
    <property type="project" value="TreeGrafter"/>
</dbReference>
<keyword evidence="9" id="KW-0472">Membrane</keyword>
<dbReference type="EMBL" id="MU151569">
    <property type="protein sequence ID" value="KAF9442775.1"/>
    <property type="molecule type" value="Genomic_DNA"/>
</dbReference>
<dbReference type="GO" id="GO:0005524">
    <property type="term" value="F:ATP binding"/>
    <property type="evidence" value="ECO:0007669"/>
    <property type="project" value="UniProtKB-KW"/>
</dbReference>
<comment type="catalytic activity">
    <reaction evidence="8">
        <text>L-seryl-[protein] + ATP = O-phospho-L-seryl-[protein] + ADP + H(+)</text>
        <dbReference type="Rhea" id="RHEA:17989"/>
        <dbReference type="Rhea" id="RHEA-COMP:9863"/>
        <dbReference type="Rhea" id="RHEA-COMP:11604"/>
        <dbReference type="ChEBI" id="CHEBI:15378"/>
        <dbReference type="ChEBI" id="CHEBI:29999"/>
        <dbReference type="ChEBI" id="CHEBI:30616"/>
        <dbReference type="ChEBI" id="CHEBI:83421"/>
        <dbReference type="ChEBI" id="CHEBI:456216"/>
        <dbReference type="EC" id="2.7.11.1"/>
    </reaction>
</comment>
<dbReference type="Proteomes" id="UP000807342">
    <property type="component" value="Unassembled WGS sequence"/>
</dbReference>
<evidence type="ECO:0000256" key="3">
    <source>
        <dbReference type="ARBA" id="ARBA00022679"/>
    </source>
</evidence>
<keyword evidence="6" id="KW-0067">ATP-binding</keyword>
<dbReference type="Gene3D" id="1.10.510.10">
    <property type="entry name" value="Transferase(Phosphotransferase) domain 1"/>
    <property type="match status" value="1"/>
</dbReference>
<dbReference type="InterPro" id="IPR011009">
    <property type="entry name" value="Kinase-like_dom_sf"/>
</dbReference>
<evidence type="ECO:0000313" key="11">
    <source>
        <dbReference type="Proteomes" id="UP000807342"/>
    </source>
</evidence>
<dbReference type="Gene3D" id="3.30.200.20">
    <property type="entry name" value="Phosphorylase Kinase, domain 1"/>
    <property type="match status" value="1"/>
</dbReference>
<comment type="catalytic activity">
    <reaction evidence="7">
        <text>L-threonyl-[protein] + ATP = O-phospho-L-threonyl-[protein] + ADP + H(+)</text>
        <dbReference type="Rhea" id="RHEA:46608"/>
        <dbReference type="Rhea" id="RHEA-COMP:11060"/>
        <dbReference type="Rhea" id="RHEA-COMP:11605"/>
        <dbReference type="ChEBI" id="CHEBI:15378"/>
        <dbReference type="ChEBI" id="CHEBI:30013"/>
        <dbReference type="ChEBI" id="CHEBI:30616"/>
        <dbReference type="ChEBI" id="CHEBI:61977"/>
        <dbReference type="ChEBI" id="CHEBI:456216"/>
        <dbReference type="EC" id="2.7.11.1"/>
    </reaction>
</comment>
<keyword evidence="11" id="KW-1185">Reference proteome</keyword>
<reference evidence="10" key="1">
    <citation type="submission" date="2020-11" db="EMBL/GenBank/DDBJ databases">
        <authorList>
            <consortium name="DOE Joint Genome Institute"/>
            <person name="Ahrendt S."/>
            <person name="Riley R."/>
            <person name="Andreopoulos W."/>
            <person name="Labutti K."/>
            <person name="Pangilinan J."/>
            <person name="Ruiz-Duenas F.J."/>
            <person name="Barrasa J.M."/>
            <person name="Sanchez-Garcia M."/>
            <person name="Camarero S."/>
            <person name="Miyauchi S."/>
            <person name="Serrano A."/>
            <person name="Linde D."/>
            <person name="Babiker R."/>
            <person name="Drula E."/>
            <person name="Ayuso-Fernandez I."/>
            <person name="Pacheco R."/>
            <person name="Padilla G."/>
            <person name="Ferreira P."/>
            <person name="Barriuso J."/>
            <person name="Kellner H."/>
            <person name="Castanera R."/>
            <person name="Alfaro M."/>
            <person name="Ramirez L."/>
            <person name="Pisabarro A.G."/>
            <person name="Kuo A."/>
            <person name="Tritt A."/>
            <person name="Lipzen A."/>
            <person name="He G."/>
            <person name="Yan M."/>
            <person name="Ng V."/>
            <person name="Cullen D."/>
            <person name="Martin F."/>
            <person name="Rosso M.-N."/>
            <person name="Henrissat B."/>
            <person name="Hibbett D."/>
            <person name="Martinez A.T."/>
            <person name="Grigoriev I.V."/>
        </authorList>
    </citation>
    <scope>NUCLEOTIDE SEQUENCE</scope>
    <source>
        <strain evidence="10">MF-IS2</strain>
    </source>
</reference>